<feature type="domain" description="Calcineurin-like phosphoesterase" evidence="2">
    <location>
        <begin position="57"/>
        <end position="222"/>
    </location>
</feature>
<evidence type="ECO:0000313" key="3">
    <source>
        <dbReference type="EMBL" id="MFD1017986.1"/>
    </source>
</evidence>
<dbReference type="InterPro" id="IPR029052">
    <property type="entry name" value="Metallo-depent_PP-like"/>
</dbReference>
<dbReference type="RefSeq" id="WP_386056152.1">
    <property type="nucleotide sequence ID" value="NZ_JBHTKL010000001.1"/>
</dbReference>
<evidence type="ECO:0000313" key="4">
    <source>
        <dbReference type="Proteomes" id="UP001596990"/>
    </source>
</evidence>
<dbReference type="EMBL" id="JBHTKL010000001">
    <property type="protein sequence ID" value="MFD1017986.1"/>
    <property type="molecule type" value="Genomic_DNA"/>
</dbReference>
<sequence length="286" mass="32235">MRITRRTFLKKALTSVFAIFGLSSGGYYYARYIETDMLDVKKETIASQTIPSSFQDFKILLFSDTHLGFNYDLNQFEKLVNSINKESPDLIVFAGDLVDQPNAYSWNNRLEGLLSKLNAPYGKFWIYGNHDHGGYGTDIVDQTMKKGGFQLLRNQHTIVNQGEASIAMAGLDDVMLGKPNLHRTLDGVPEDLFTILLCHEPDFADEASRYQVDLQLSGHSHGGQIRLPIVGDLITPPLAKKYVEGWHDVGSDSMKLYVTRGIGTTRMPYRFLCKPEITLFRLSQPS</sequence>
<gene>
    <name evidence="3" type="ORF">ACFQ2J_02140</name>
</gene>
<accession>A0ABW3KVS0</accession>
<keyword evidence="4" id="KW-1185">Reference proteome</keyword>
<evidence type="ECO:0000256" key="1">
    <source>
        <dbReference type="SAM" id="Phobius"/>
    </source>
</evidence>
<dbReference type="InterPro" id="IPR004843">
    <property type="entry name" value="Calcineurin-like_PHP"/>
</dbReference>
<proteinExistence type="predicted"/>
<dbReference type="InterPro" id="IPR051158">
    <property type="entry name" value="Metallophosphoesterase_sf"/>
</dbReference>
<comment type="caution">
    <text evidence="3">The sequence shown here is derived from an EMBL/GenBank/DDBJ whole genome shotgun (WGS) entry which is preliminary data.</text>
</comment>
<keyword evidence="1" id="KW-0472">Membrane</keyword>
<dbReference type="PANTHER" id="PTHR31302">
    <property type="entry name" value="TRANSMEMBRANE PROTEIN WITH METALLOPHOSPHOESTERASE DOMAIN-RELATED"/>
    <property type="match status" value="1"/>
</dbReference>
<feature type="transmembrane region" description="Helical" evidence="1">
    <location>
        <begin position="12"/>
        <end position="30"/>
    </location>
</feature>
<dbReference type="CDD" id="cd07385">
    <property type="entry name" value="MPP_YkuE_C"/>
    <property type="match status" value="1"/>
</dbReference>
<protein>
    <submittedName>
        <fullName evidence="3">Metallophosphoesterase</fullName>
    </submittedName>
</protein>
<reference evidence="4" key="1">
    <citation type="journal article" date="2019" name="Int. J. Syst. Evol. Microbiol.">
        <title>The Global Catalogue of Microorganisms (GCM) 10K type strain sequencing project: providing services to taxonomists for standard genome sequencing and annotation.</title>
        <authorList>
            <consortium name="The Broad Institute Genomics Platform"/>
            <consortium name="The Broad Institute Genome Sequencing Center for Infectious Disease"/>
            <person name="Wu L."/>
            <person name="Ma J."/>
        </authorList>
    </citation>
    <scope>NUCLEOTIDE SEQUENCE [LARGE SCALE GENOMIC DNA]</scope>
    <source>
        <strain evidence="4">CCUG 56607</strain>
    </source>
</reference>
<dbReference type="Proteomes" id="UP001596990">
    <property type="component" value="Unassembled WGS sequence"/>
</dbReference>
<dbReference type="Pfam" id="PF00149">
    <property type="entry name" value="Metallophos"/>
    <property type="match status" value="1"/>
</dbReference>
<dbReference type="SUPFAM" id="SSF56300">
    <property type="entry name" value="Metallo-dependent phosphatases"/>
    <property type="match status" value="1"/>
</dbReference>
<keyword evidence="1" id="KW-1133">Transmembrane helix</keyword>
<organism evidence="3 4">
    <name type="scientific">Thalassobacillus hwangdonensis</name>
    <dbReference type="NCBI Taxonomy" id="546108"/>
    <lineage>
        <taxon>Bacteria</taxon>
        <taxon>Bacillati</taxon>
        <taxon>Bacillota</taxon>
        <taxon>Bacilli</taxon>
        <taxon>Bacillales</taxon>
        <taxon>Bacillaceae</taxon>
        <taxon>Thalassobacillus</taxon>
    </lineage>
</organism>
<keyword evidence="1" id="KW-0812">Transmembrane</keyword>
<name>A0ABW3KVS0_9BACI</name>
<evidence type="ECO:0000259" key="2">
    <source>
        <dbReference type="Pfam" id="PF00149"/>
    </source>
</evidence>
<dbReference type="PANTHER" id="PTHR31302:SF25">
    <property type="entry name" value="PHOSPHOESTERASE"/>
    <property type="match status" value="1"/>
</dbReference>
<dbReference type="Gene3D" id="3.60.21.10">
    <property type="match status" value="1"/>
</dbReference>